<keyword evidence="5 9" id="KW-0697">Rotamase</keyword>
<dbReference type="SUPFAM" id="SSF54534">
    <property type="entry name" value="FKBP-like"/>
    <property type="match status" value="1"/>
</dbReference>
<dbReference type="Proteomes" id="UP000483379">
    <property type="component" value="Unassembled WGS sequence"/>
</dbReference>
<reference evidence="12 13" key="1">
    <citation type="submission" date="2020-02" db="EMBL/GenBank/DDBJ databases">
        <title>Genome sequences of Thiorhodococcus mannitoliphagus and Thiorhodococcus minor, purple sulfur photosynthetic bacteria in the gammaproteobacterial family, Chromatiaceae.</title>
        <authorList>
            <person name="Aviles F.A."/>
            <person name="Meyer T.E."/>
            <person name="Kyndt J.A."/>
        </authorList>
    </citation>
    <scope>NUCLEOTIDE SEQUENCE [LARGE SCALE GENOMIC DNA]</scope>
    <source>
        <strain evidence="12 13">DSM 11518</strain>
    </source>
</reference>
<keyword evidence="4" id="KW-0963">Cytoplasm</keyword>
<evidence type="ECO:0000313" key="13">
    <source>
        <dbReference type="Proteomes" id="UP000483379"/>
    </source>
</evidence>
<accession>A0A6M0JTR5</accession>
<dbReference type="GO" id="GO:0042026">
    <property type="term" value="P:protein refolding"/>
    <property type="evidence" value="ECO:0007669"/>
    <property type="project" value="UniProtKB-ARBA"/>
</dbReference>
<evidence type="ECO:0000256" key="5">
    <source>
        <dbReference type="ARBA" id="ARBA00023110"/>
    </source>
</evidence>
<evidence type="ECO:0000256" key="4">
    <source>
        <dbReference type="ARBA" id="ARBA00022490"/>
    </source>
</evidence>
<evidence type="ECO:0000256" key="1">
    <source>
        <dbReference type="ARBA" id="ARBA00000971"/>
    </source>
</evidence>
<gene>
    <name evidence="12" type="ORF">G3446_02995</name>
</gene>
<evidence type="ECO:0000256" key="6">
    <source>
        <dbReference type="ARBA" id="ARBA00023186"/>
    </source>
</evidence>
<evidence type="ECO:0000313" key="12">
    <source>
        <dbReference type="EMBL" id="NEV60872.1"/>
    </source>
</evidence>
<dbReference type="EMBL" id="JAAIJQ010000005">
    <property type="protein sequence ID" value="NEV60872.1"/>
    <property type="molecule type" value="Genomic_DNA"/>
</dbReference>
<dbReference type="GO" id="GO:0005737">
    <property type="term" value="C:cytoplasm"/>
    <property type="evidence" value="ECO:0007669"/>
    <property type="project" value="UniProtKB-SubCell"/>
</dbReference>
<sequence>MSEAKLGDTVKIHYTGTLEDGSVFDSTKGGEPIEFTIGDGGIIPGFEGAVKGMALGETKTVTIAPDQAYGAYNEEMTQQVPRSAIPGDIELREGMILSAESPDGLPISFTVKAFDAEQVTIDGNHPLAGRSLTFALELVDIR</sequence>
<evidence type="ECO:0000256" key="8">
    <source>
        <dbReference type="ARBA" id="ARBA00037071"/>
    </source>
</evidence>
<comment type="similarity">
    <text evidence="3 10">Belongs to the FKBP-type PPIase family.</text>
</comment>
<evidence type="ECO:0000256" key="10">
    <source>
        <dbReference type="RuleBase" id="RU003915"/>
    </source>
</evidence>
<dbReference type="InterPro" id="IPR046357">
    <property type="entry name" value="PPIase_dom_sf"/>
</dbReference>
<comment type="caution">
    <text evidence="12">The sequence shown here is derived from an EMBL/GenBank/DDBJ whole genome shotgun (WGS) entry which is preliminary data.</text>
</comment>
<evidence type="ECO:0000256" key="3">
    <source>
        <dbReference type="ARBA" id="ARBA00006577"/>
    </source>
</evidence>
<proteinExistence type="inferred from homology"/>
<dbReference type="Gene3D" id="3.10.50.40">
    <property type="match status" value="1"/>
</dbReference>
<evidence type="ECO:0000256" key="9">
    <source>
        <dbReference type="PROSITE-ProRule" id="PRU00277"/>
    </source>
</evidence>
<keyword evidence="7 9" id="KW-0413">Isomerase</keyword>
<feature type="domain" description="PPIase FKBP-type" evidence="11">
    <location>
        <begin position="7"/>
        <end position="95"/>
    </location>
</feature>
<dbReference type="Pfam" id="PF00254">
    <property type="entry name" value="FKBP_C"/>
    <property type="match status" value="1"/>
</dbReference>
<protein>
    <recommendedName>
        <fullName evidence="10">Peptidyl-prolyl cis-trans isomerase</fullName>
        <ecNumber evidence="10">5.2.1.8</ecNumber>
    </recommendedName>
</protein>
<evidence type="ECO:0000256" key="7">
    <source>
        <dbReference type="ARBA" id="ARBA00023235"/>
    </source>
</evidence>
<keyword evidence="6" id="KW-0143">Chaperone</keyword>
<comment type="subcellular location">
    <subcellularLocation>
        <location evidence="2">Cytoplasm</location>
    </subcellularLocation>
</comment>
<comment type="catalytic activity">
    <reaction evidence="1 9 10">
        <text>[protein]-peptidylproline (omega=180) = [protein]-peptidylproline (omega=0)</text>
        <dbReference type="Rhea" id="RHEA:16237"/>
        <dbReference type="Rhea" id="RHEA-COMP:10747"/>
        <dbReference type="Rhea" id="RHEA-COMP:10748"/>
        <dbReference type="ChEBI" id="CHEBI:83833"/>
        <dbReference type="ChEBI" id="CHEBI:83834"/>
        <dbReference type="EC" id="5.2.1.8"/>
    </reaction>
</comment>
<dbReference type="InterPro" id="IPR001179">
    <property type="entry name" value="PPIase_FKBP_dom"/>
</dbReference>
<dbReference type="PROSITE" id="PS50059">
    <property type="entry name" value="FKBP_PPIASE"/>
    <property type="match status" value="1"/>
</dbReference>
<dbReference type="EC" id="5.2.1.8" evidence="10"/>
<dbReference type="PANTHER" id="PTHR47861">
    <property type="entry name" value="FKBP-TYPE PEPTIDYL-PROLYL CIS-TRANS ISOMERASE SLYD"/>
    <property type="match status" value="1"/>
</dbReference>
<dbReference type="PANTHER" id="PTHR47861:SF3">
    <property type="entry name" value="FKBP-TYPE PEPTIDYL-PROLYL CIS-TRANS ISOMERASE SLYD"/>
    <property type="match status" value="1"/>
</dbReference>
<name>A0A6M0JTR5_9GAMM</name>
<evidence type="ECO:0000256" key="2">
    <source>
        <dbReference type="ARBA" id="ARBA00004496"/>
    </source>
</evidence>
<evidence type="ECO:0000259" key="11">
    <source>
        <dbReference type="PROSITE" id="PS50059"/>
    </source>
</evidence>
<comment type="function">
    <text evidence="8">Also involved in hydrogenase metallocenter assembly, probably by participating in the nickel insertion step. This function in hydrogenase biosynthesis requires chaperone activity and the presence of the metal-binding domain, but not PPIase activity.</text>
</comment>
<organism evidence="12 13">
    <name type="scientific">Thiorhodococcus minor</name>
    <dbReference type="NCBI Taxonomy" id="57489"/>
    <lineage>
        <taxon>Bacteria</taxon>
        <taxon>Pseudomonadati</taxon>
        <taxon>Pseudomonadota</taxon>
        <taxon>Gammaproteobacteria</taxon>
        <taxon>Chromatiales</taxon>
        <taxon>Chromatiaceae</taxon>
        <taxon>Thiorhodococcus</taxon>
    </lineage>
</organism>
<dbReference type="RefSeq" id="WP_164450914.1">
    <property type="nucleotide sequence ID" value="NZ_JAAIJQ010000005.1"/>
</dbReference>
<keyword evidence="13" id="KW-1185">Reference proteome</keyword>
<dbReference type="AlphaFoldDB" id="A0A6M0JTR5"/>
<dbReference type="GO" id="GO:0003755">
    <property type="term" value="F:peptidyl-prolyl cis-trans isomerase activity"/>
    <property type="evidence" value="ECO:0007669"/>
    <property type="project" value="UniProtKB-UniRule"/>
</dbReference>